<name>A0A2P2J1X9_RHIMU</name>
<proteinExistence type="predicted"/>
<dbReference type="EMBL" id="GGEC01007012">
    <property type="protein sequence ID" value="MBW87495.1"/>
    <property type="molecule type" value="Transcribed_RNA"/>
</dbReference>
<accession>A0A2P2J1X9</accession>
<organism evidence="1">
    <name type="scientific">Rhizophora mucronata</name>
    <name type="common">Asiatic mangrove</name>
    <dbReference type="NCBI Taxonomy" id="61149"/>
    <lineage>
        <taxon>Eukaryota</taxon>
        <taxon>Viridiplantae</taxon>
        <taxon>Streptophyta</taxon>
        <taxon>Embryophyta</taxon>
        <taxon>Tracheophyta</taxon>
        <taxon>Spermatophyta</taxon>
        <taxon>Magnoliopsida</taxon>
        <taxon>eudicotyledons</taxon>
        <taxon>Gunneridae</taxon>
        <taxon>Pentapetalae</taxon>
        <taxon>rosids</taxon>
        <taxon>fabids</taxon>
        <taxon>Malpighiales</taxon>
        <taxon>Rhizophoraceae</taxon>
        <taxon>Rhizophora</taxon>
    </lineage>
</organism>
<sequence>MFSSSSVKPPCLIFGRR</sequence>
<protein>
    <submittedName>
        <fullName evidence="1">Uncharacterized protein</fullName>
    </submittedName>
</protein>
<reference evidence="1" key="1">
    <citation type="submission" date="2018-02" db="EMBL/GenBank/DDBJ databases">
        <title>Rhizophora mucronata_Transcriptome.</title>
        <authorList>
            <person name="Meera S.P."/>
            <person name="Sreeshan A."/>
            <person name="Augustine A."/>
        </authorList>
    </citation>
    <scope>NUCLEOTIDE SEQUENCE</scope>
    <source>
        <tissue evidence="1">Leaf</tissue>
    </source>
</reference>
<evidence type="ECO:0000313" key="1">
    <source>
        <dbReference type="EMBL" id="MBW87495.1"/>
    </source>
</evidence>
<dbReference type="AlphaFoldDB" id="A0A2P2J1X9"/>